<dbReference type="EMBL" id="CP048286">
    <property type="protein sequence ID" value="QHW30208.1"/>
    <property type="molecule type" value="Genomic_DNA"/>
</dbReference>
<dbReference type="Proteomes" id="UP000479114">
    <property type="component" value="Chromosome"/>
</dbReference>
<evidence type="ECO:0000313" key="3">
    <source>
        <dbReference type="Proteomes" id="UP000479114"/>
    </source>
</evidence>
<feature type="transmembrane region" description="Helical" evidence="1">
    <location>
        <begin position="12"/>
        <end position="38"/>
    </location>
</feature>
<keyword evidence="1" id="KW-1133">Transmembrane helix</keyword>
<keyword evidence="1" id="KW-0812">Transmembrane</keyword>
<dbReference type="KEGG" id="prz:GZH47_04690"/>
<keyword evidence="3" id="KW-1185">Reference proteome</keyword>
<evidence type="ECO:0000256" key="1">
    <source>
        <dbReference type="SAM" id="Phobius"/>
    </source>
</evidence>
<dbReference type="AlphaFoldDB" id="A0A6C0NVN1"/>
<reference evidence="2 3" key="1">
    <citation type="submission" date="2020-02" db="EMBL/GenBank/DDBJ databases">
        <title>Paenibacillus sp. nov., isolated from rhizosphere soil of tomato.</title>
        <authorList>
            <person name="Weon H.-Y."/>
            <person name="Lee S.A."/>
        </authorList>
    </citation>
    <scope>NUCLEOTIDE SEQUENCE [LARGE SCALE GENOMIC DNA]</scope>
    <source>
        <strain evidence="2 3">14171R-81</strain>
    </source>
</reference>
<accession>A0A6C0NVN1</accession>
<dbReference type="RefSeq" id="WP_162638937.1">
    <property type="nucleotide sequence ID" value="NZ_CP048286.1"/>
</dbReference>
<gene>
    <name evidence="2" type="ORF">GZH47_04690</name>
</gene>
<sequence length="58" mass="6462">MLHKTQKEYIALADYVTSVLKIIVIVLLIAIAASQLALQIPQVRLWVTGVDRLEGTPF</sequence>
<proteinExistence type="predicted"/>
<protein>
    <submittedName>
        <fullName evidence="2">Uncharacterized protein</fullName>
    </submittedName>
</protein>
<name>A0A6C0NVN1_9BACL</name>
<organism evidence="2 3">
    <name type="scientific">Paenibacillus rhizovicinus</name>
    <dbReference type="NCBI Taxonomy" id="2704463"/>
    <lineage>
        <taxon>Bacteria</taxon>
        <taxon>Bacillati</taxon>
        <taxon>Bacillota</taxon>
        <taxon>Bacilli</taxon>
        <taxon>Bacillales</taxon>
        <taxon>Paenibacillaceae</taxon>
        <taxon>Paenibacillus</taxon>
    </lineage>
</organism>
<evidence type="ECO:0000313" key="2">
    <source>
        <dbReference type="EMBL" id="QHW30208.1"/>
    </source>
</evidence>
<keyword evidence="1" id="KW-0472">Membrane</keyword>